<dbReference type="EMBL" id="CP001737">
    <property type="protein sequence ID" value="ACV80923.1"/>
    <property type="molecule type" value="Genomic_DNA"/>
</dbReference>
<dbReference type="SUPFAM" id="SSF50952">
    <property type="entry name" value="Soluble quinoprotein glucose dehydrogenase"/>
    <property type="match status" value="1"/>
</dbReference>
<dbReference type="OrthoDB" id="9770043at2"/>
<reference evidence="5" key="1">
    <citation type="submission" date="2009-09" db="EMBL/GenBank/DDBJ databases">
        <title>The complete genome of Nakamurella multipartita DSM 44233.</title>
        <authorList>
            <consortium name="US DOE Joint Genome Institute (JGI-PGF)"/>
            <person name="Lucas S."/>
            <person name="Copeland A."/>
            <person name="Lapidus A."/>
            <person name="Glavina del Rio T."/>
            <person name="Dalin E."/>
            <person name="Tice H."/>
            <person name="Bruce D."/>
            <person name="Goodwin L."/>
            <person name="Pitluck S."/>
            <person name="Kyrpides N."/>
            <person name="Mavromatis K."/>
            <person name="Ivanova N."/>
            <person name="Ovchinnikova G."/>
            <person name="Sims D."/>
            <person name="Meincke L."/>
            <person name="Brettin T."/>
            <person name="Detter J.C."/>
            <person name="Han C."/>
            <person name="Larimer F."/>
            <person name="Land M."/>
            <person name="Hauser L."/>
            <person name="Markowitz V."/>
            <person name="Cheng J.-F."/>
            <person name="Hugenholtz P."/>
            <person name="Woyke T."/>
            <person name="Wu D."/>
            <person name="Klenk H.-P."/>
            <person name="Eisen J.A."/>
        </authorList>
    </citation>
    <scope>NUCLEOTIDE SEQUENCE [LARGE SCALE GENOMIC DNA]</scope>
    <source>
        <strain evidence="5">ATCC 700099 / DSM 44233 / CIP 104796 / JCM 9543 / NBRC 105858 / Y-104</strain>
    </source>
</reference>
<feature type="chain" id="PRO_5038696479" evidence="2">
    <location>
        <begin position="22"/>
        <end position="405"/>
    </location>
</feature>
<feature type="domain" description="Glucose/Sorbosone dehydrogenase" evidence="3">
    <location>
        <begin position="75"/>
        <end position="388"/>
    </location>
</feature>
<dbReference type="HOGENOM" id="CLU_012253_0_0_11"/>
<dbReference type="PANTHER" id="PTHR19328:SF13">
    <property type="entry name" value="HIPL1 PROTEIN"/>
    <property type="match status" value="1"/>
</dbReference>
<proteinExistence type="predicted"/>
<protein>
    <submittedName>
        <fullName evidence="4">Glucose sorbosone dehydrogenase</fullName>
    </submittedName>
</protein>
<keyword evidence="2" id="KW-0732">Signal</keyword>
<gene>
    <name evidence="4" type="ordered locus">Namu_4646</name>
</gene>
<evidence type="ECO:0000313" key="4">
    <source>
        <dbReference type="EMBL" id="ACV80923.1"/>
    </source>
</evidence>
<evidence type="ECO:0000256" key="1">
    <source>
        <dbReference type="SAM" id="MobiDB-lite"/>
    </source>
</evidence>
<organism evidence="4 5">
    <name type="scientific">Nakamurella multipartita (strain ATCC 700099 / DSM 44233 / CIP 104796 / JCM 9543 / NBRC 105858 / Y-104)</name>
    <name type="common">Microsphaera multipartita</name>
    <dbReference type="NCBI Taxonomy" id="479431"/>
    <lineage>
        <taxon>Bacteria</taxon>
        <taxon>Bacillati</taxon>
        <taxon>Actinomycetota</taxon>
        <taxon>Actinomycetes</taxon>
        <taxon>Nakamurellales</taxon>
        <taxon>Nakamurellaceae</taxon>
        <taxon>Nakamurella</taxon>
    </lineage>
</organism>
<dbReference type="Gene3D" id="2.120.10.30">
    <property type="entry name" value="TolB, C-terminal domain"/>
    <property type="match status" value="1"/>
</dbReference>
<dbReference type="InterPro" id="IPR012938">
    <property type="entry name" value="Glc/Sorbosone_DH"/>
</dbReference>
<dbReference type="eggNOG" id="COG2133">
    <property type="taxonomic scope" value="Bacteria"/>
</dbReference>
<reference evidence="4 5" key="2">
    <citation type="journal article" date="2010" name="Stand. Genomic Sci.">
        <title>Complete genome sequence of Nakamurella multipartita type strain (Y-104).</title>
        <authorList>
            <person name="Tice H."/>
            <person name="Mayilraj S."/>
            <person name="Sims D."/>
            <person name="Lapidus A."/>
            <person name="Nolan M."/>
            <person name="Lucas S."/>
            <person name="Glavina Del Rio T."/>
            <person name="Copeland A."/>
            <person name="Cheng J.F."/>
            <person name="Meincke L."/>
            <person name="Bruce D."/>
            <person name="Goodwin L."/>
            <person name="Pitluck S."/>
            <person name="Ivanova N."/>
            <person name="Mavromatis K."/>
            <person name="Ovchinnikova G."/>
            <person name="Pati A."/>
            <person name="Chen A."/>
            <person name="Palaniappan K."/>
            <person name="Land M."/>
            <person name="Hauser L."/>
            <person name="Chang Y.J."/>
            <person name="Jeffries C.D."/>
            <person name="Detter J.C."/>
            <person name="Brettin T."/>
            <person name="Rohde M."/>
            <person name="Goker M."/>
            <person name="Bristow J."/>
            <person name="Eisen J.A."/>
            <person name="Markowitz V."/>
            <person name="Hugenholtz P."/>
            <person name="Kyrpides N.C."/>
            <person name="Klenk H.P."/>
            <person name="Chen F."/>
        </authorList>
    </citation>
    <scope>NUCLEOTIDE SEQUENCE [LARGE SCALE GENOMIC DNA]</scope>
    <source>
        <strain evidence="5">ATCC 700099 / DSM 44233 / CIP 104796 / JCM 9543 / NBRC 105858 / Y-104</strain>
    </source>
</reference>
<feature type="signal peptide" evidence="2">
    <location>
        <begin position="1"/>
        <end position="21"/>
    </location>
</feature>
<dbReference type="KEGG" id="nml:Namu_4646"/>
<feature type="region of interest" description="Disordered" evidence="1">
    <location>
        <begin position="33"/>
        <end position="54"/>
    </location>
</feature>
<evidence type="ECO:0000259" key="3">
    <source>
        <dbReference type="Pfam" id="PF07995"/>
    </source>
</evidence>
<dbReference type="InterPro" id="IPR011042">
    <property type="entry name" value="6-blade_b-propeller_TolB-like"/>
</dbReference>
<dbReference type="AlphaFoldDB" id="C8X7S0"/>
<name>C8X7S0_NAKMY</name>
<sequence precursor="true">MGLVAGLAVIGALAACSGAGAPLPASTTIGLSAPASAATSPTDPPTDPSAVPSTVLSTVPSPAGTVQVSTVATGLASPWGLDFLPDGRAVVTSRDTATISLVDPDGTITPVGTVDGVVPGGEGGLLGIAVSPAFSTDHRLYVYYTAAQDNRIATVELVDGAIGNQQVGFTGIPKAGIHNGGRIVFGPDGLLYVGTGDAGDRPQAQDPDALGGKILRLDSQLRPAAGNPDDPVLAGGAGYSLGHRNVQGLAFDDRGRLWAAEFGQNTWDELNLVQAGDNDGWPVVEGIGDNPDGVNPEFVNPQRQWSTADASPSGIAFWQGSIWMAGLRGQQLWQIPLTESGAESTGESNGELTGEPVGHLNGVYGRLRTVVAAPDGSLWLITSNTDGRGDVRDGDDRILRLQPAA</sequence>
<dbReference type="InterPro" id="IPR011041">
    <property type="entry name" value="Quinoprot_gluc/sorb_DH_b-prop"/>
</dbReference>
<evidence type="ECO:0000313" key="5">
    <source>
        <dbReference type="Proteomes" id="UP000002218"/>
    </source>
</evidence>
<dbReference type="Pfam" id="PF07995">
    <property type="entry name" value="GSDH"/>
    <property type="match status" value="1"/>
</dbReference>
<dbReference type="PANTHER" id="PTHR19328">
    <property type="entry name" value="HEDGEHOG-INTERACTING PROTEIN"/>
    <property type="match status" value="1"/>
</dbReference>
<keyword evidence="5" id="KW-1185">Reference proteome</keyword>
<evidence type="ECO:0000256" key="2">
    <source>
        <dbReference type="SAM" id="SignalP"/>
    </source>
</evidence>
<dbReference type="InParanoid" id="C8X7S0"/>
<dbReference type="STRING" id="479431.Namu_4646"/>
<dbReference type="RefSeq" id="WP_015749737.1">
    <property type="nucleotide sequence ID" value="NC_013235.1"/>
</dbReference>
<accession>C8X7S0</accession>
<dbReference type="Proteomes" id="UP000002218">
    <property type="component" value="Chromosome"/>
</dbReference>